<comment type="caution">
    <text evidence="1">The sequence shown here is derived from an EMBL/GenBank/DDBJ whole genome shotgun (WGS) entry which is preliminary data.</text>
</comment>
<evidence type="ECO:0000313" key="2">
    <source>
        <dbReference type="Proteomes" id="UP000290921"/>
    </source>
</evidence>
<dbReference type="InterPro" id="IPR058944">
    <property type="entry name" value="CntK-like"/>
</dbReference>
<name>A0A4V1LEQ5_CLOTA</name>
<dbReference type="AlphaFoldDB" id="A0A4V1LEQ5"/>
<sequence>MRLRFVKVNPVGNMTIFVTDPVPKELYKDISKKLMQYTNIHGEQVGFLTSSNEDEKIIKLNMMGGEFCGNASRSLGALLLYNNYPYIKNKEELYEVKLQCSGYEDVLNCEVTPTKVSNLFYSKMDMPIPSKIKLAKLEDYEIYKVDFSGICHFVVDINKVENKEKFFNLVKNTMEEIYPEYDAFGIMFYDFHKNYLKPLVYVKETDSLFWEESCASGTSAVVSALAYENKENICIGIRQPGGELEATANYVESKIDKITIKGTVEIVAEGIVNVNL</sequence>
<reference evidence="1 2" key="1">
    <citation type="submission" date="2018-06" db="EMBL/GenBank/DDBJ databases">
        <title>Genome conservation of Clostridium tetani.</title>
        <authorList>
            <person name="Bruggemann H."/>
            <person name="Popoff M.R."/>
        </authorList>
    </citation>
    <scope>NUCLEOTIDE SEQUENCE [LARGE SCALE GENOMIC DNA]</scope>
    <source>
        <strain evidence="1 2">2017.061</strain>
    </source>
</reference>
<dbReference type="Gene3D" id="3.10.310.10">
    <property type="entry name" value="Diaminopimelate Epimerase, Chain A, domain 1"/>
    <property type="match status" value="2"/>
</dbReference>
<dbReference type="Proteomes" id="UP000290921">
    <property type="component" value="Unassembled WGS sequence"/>
</dbReference>
<organism evidence="1 2">
    <name type="scientific">Clostridium tetani</name>
    <dbReference type="NCBI Taxonomy" id="1513"/>
    <lineage>
        <taxon>Bacteria</taxon>
        <taxon>Bacillati</taxon>
        <taxon>Bacillota</taxon>
        <taxon>Clostridia</taxon>
        <taxon>Eubacteriales</taxon>
        <taxon>Clostridiaceae</taxon>
        <taxon>Clostridium</taxon>
    </lineage>
</organism>
<accession>A0A4V1LEQ5</accession>
<dbReference type="Pfam" id="PF26317">
    <property type="entry name" value="CntK_N"/>
    <property type="match status" value="1"/>
</dbReference>
<gene>
    <name evidence="1" type="ORF">DP130_06010</name>
</gene>
<protein>
    <submittedName>
        <fullName evidence="1">Diaminopimelate epimerase</fullName>
    </submittedName>
</protein>
<evidence type="ECO:0000313" key="1">
    <source>
        <dbReference type="EMBL" id="RXI48965.1"/>
    </source>
</evidence>
<dbReference type="EMBL" id="QMAP01000005">
    <property type="protein sequence ID" value="RXI48965.1"/>
    <property type="molecule type" value="Genomic_DNA"/>
</dbReference>
<proteinExistence type="predicted"/>